<evidence type="ECO:0000256" key="1">
    <source>
        <dbReference type="SAM" id="MobiDB-lite"/>
    </source>
</evidence>
<feature type="compositionally biased region" description="Low complexity" evidence="1">
    <location>
        <begin position="59"/>
        <end position="70"/>
    </location>
</feature>
<evidence type="ECO:0000313" key="3">
    <source>
        <dbReference type="Proteomes" id="UP000294933"/>
    </source>
</evidence>
<accession>A0A4Y7QNA9</accession>
<feature type="region of interest" description="Disordered" evidence="1">
    <location>
        <begin position="255"/>
        <end position="282"/>
    </location>
</feature>
<dbReference type="VEuPathDB" id="FungiDB:BD410DRAFT_780860"/>
<gene>
    <name evidence="2" type="ORF">BD410DRAFT_780860</name>
</gene>
<proteinExistence type="predicted"/>
<keyword evidence="3" id="KW-1185">Reference proteome</keyword>
<organism evidence="2 3">
    <name type="scientific">Rickenella mellea</name>
    <dbReference type="NCBI Taxonomy" id="50990"/>
    <lineage>
        <taxon>Eukaryota</taxon>
        <taxon>Fungi</taxon>
        <taxon>Dikarya</taxon>
        <taxon>Basidiomycota</taxon>
        <taxon>Agaricomycotina</taxon>
        <taxon>Agaricomycetes</taxon>
        <taxon>Hymenochaetales</taxon>
        <taxon>Rickenellaceae</taxon>
        <taxon>Rickenella</taxon>
    </lineage>
</organism>
<evidence type="ECO:0000313" key="2">
    <source>
        <dbReference type="EMBL" id="TDL28359.1"/>
    </source>
</evidence>
<name>A0A4Y7QNA9_9AGAM</name>
<dbReference type="OrthoDB" id="3250108at2759"/>
<protein>
    <submittedName>
        <fullName evidence="2">Uncharacterized protein</fullName>
    </submittedName>
</protein>
<sequence>MLASPLPSIHISLAPHEDPLPEPYSPFTPLSVATFDSDDDDSFRPNHLSPPPLYHRSPLRPASSPTSPSAQQNVKGLERDRFDALLKATRERNALVGAKRVPDLRKEVALKAHKSKQAERRALFLSKIEAPPSPSAISMPKTPPESPAVFHYTLPSPGLMSPLALFESLGLEDPQDCEGIVKRSGWVEQVDFRRPQQKSIVALPVPRAPTRKPSNRTKALPSLEQITAHFNSQENKPAVVMTVSTTPRNRIPLPAFLQTRKPDPPRRDFPDDAPARPMMPIGTGRLRLPIRTAPPKLVCPTIPCGPAEQTMHITYGNLAQPTPRVHLPPVSPISPGPKLQITTTVIPRTSSKSPTQLTEANLQTLNSRARTARDMMSTLRRRTPIPIRGNERVLGHRSSGSVDGNAGREMNSELAVAEADERKVRRISAPAELPRRDRLEFSHPVLRLPGGF</sequence>
<dbReference type="AlphaFoldDB" id="A0A4Y7QNA9"/>
<dbReference type="EMBL" id="ML170157">
    <property type="protein sequence ID" value="TDL28359.1"/>
    <property type="molecule type" value="Genomic_DNA"/>
</dbReference>
<dbReference type="Proteomes" id="UP000294933">
    <property type="component" value="Unassembled WGS sequence"/>
</dbReference>
<reference evidence="2 3" key="1">
    <citation type="submission" date="2018-06" db="EMBL/GenBank/DDBJ databases">
        <title>A transcriptomic atlas of mushroom development highlights an independent origin of complex multicellularity.</title>
        <authorList>
            <consortium name="DOE Joint Genome Institute"/>
            <person name="Krizsan K."/>
            <person name="Almasi E."/>
            <person name="Merenyi Z."/>
            <person name="Sahu N."/>
            <person name="Viragh M."/>
            <person name="Koszo T."/>
            <person name="Mondo S."/>
            <person name="Kiss B."/>
            <person name="Balint B."/>
            <person name="Kues U."/>
            <person name="Barry K."/>
            <person name="Hegedus J.C."/>
            <person name="Henrissat B."/>
            <person name="Johnson J."/>
            <person name="Lipzen A."/>
            <person name="Ohm R."/>
            <person name="Nagy I."/>
            <person name="Pangilinan J."/>
            <person name="Yan J."/>
            <person name="Xiong Y."/>
            <person name="Grigoriev I.V."/>
            <person name="Hibbett D.S."/>
            <person name="Nagy L.G."/>
        </authorList>
    </citation>
    <scope>NUCLEOTIDE SEQUENCE [LARGE SCALE GENOMIC DNA]</scope>
    <source>
        <strain evidence="2 3">SZMC22713</strain>
    </source>
</reference>
<feature type="compositionally biased region" description="Basic and acidic residues" evidence="1">
    <location>
        <begin position="260"/>
        <end position="274"/>
    </location>
</feature>
<feature type="region of interest" description="Disordered" evidence="1">
    <location>
        <begin position="1"/>
        <end position="78"/>
    </location>
</feature>